<accession>A0AAP0F5K4</accession>
<dbReference type="Proteomes" id="UP001419268">
    <property type="component" value="Unassembled WGS sequence"/>
</dbReference>
<name>A0AAP0F5K4_9MAGN</name>
<dbReference type="CDD" id="cd07816">
    <property type="entry name" value="Bet_v1-like"/>
    <property type="match status" value="1"/>
</dbReference>
<gene>
    <name evidence="3" type="ORF">Scep_022529</name>
</gene>
<dbReference type="SUPFAM" id="SSF55961">
    <property type="entry name" value="Bet v1-like"/>
    <property type="match status" value="1"/>
</dbReference>
<dbReference type="InterPro" id="IPR000916">
    <property type="entry name" value="Bet_v_I/MLP"/>
</dbReference>
<protein>
    <recommendedName>
        <fullName evidence="2">Bet v I/Major latex protein domain-containing protein</fullName>
    </recommendedName>
</protein>
<comment type="caution">
    <text evidence="3">The sequence shown here is derived from an EMBL/GenBank/DDBJ whole genome shotgun (WGS) entry which is preliminary data.</text>
</comment>
<dbReference type="SMART" id="SM01037">
    <property type="entry name" value="Bet_v_1"/>
    <property type="match status" value="1"/>
</dbReference>
<evidence type="ECO:0000256" key="1">
    <source>
        <dbReference type="ARBA" id="ARBA00038242"/>
    </source>
</evidence>
<dbReference type="Gene3D" id="3.30.530.20">
    <property type="match status" value="1"/>
</dbReference>
<evidence type="ECO:0000259" key="2">
    <source>
        <dbReference type="SMART" id="SM01037"/>
    </source>
</evidence>
<dbReference type="EMBL" id="JBBNAG010000009">
    <property type="protein sequence ID" value="KAK9105685.1"/>
    <property type="molecule type" value="Genomic_DNA"/>
</dbReference>
<dbReference type="InterPro" id="IPR023393">
    <property type="entry name" value="START-like_dom_sf"/>
</dbReference>
<comment type="similarity">
    <text evidence="1">Belongs to the MLP family.</text>
</comment>
<dbReference type="AlphaFoldDB" id="A0AAP0F5K4"/>
<sequence>MAQLSRQHVLEVESEIKCPADAFYDLLKNKIIDTPILFPEIYKSSKVLQGDGKSLGSVMHWVYVIDAKSDQYLEVKGKLTEADDEKRSLTYTAVGGDVLKTHKSFAARVSVTPKSKGSSIVKWSIIYEKLNEDDPNPLPYCDIFAGITSKYDAHFHNNHQVIN</sequence>
<dbReference type="PANTHER" id="PTHR31338">
    <property type="entry name" value="POLYKETIDE CYCLASE/DEHYDRASE AND LIPID TRANSPORT SUPERFAMILY PROTEIN"/>
    <property type="match status" value="1"/>
</dbReference>
<keyword evidence="4" id="KW-1185">Reference proteome</keyword>
<dbReference type="GO" id="GO:0006952">
    <property type="term" value="P:defense response"/>
    <property type="evidence" value="ECO:0007669"/>
    <property type="project" value="InterPro"/>
</dbReference>
<evidence type="ECO:0000313" key="4">
    <source>
        <dbReference type="Proteomes" id="UP001419268"/>
    </source>
</evidence>
<feature type="domain" description="Bet v I/Major latex protein" evidence="2">
    <location>
        <begin position="5"/>
        <end position="158"/>
    </location>
</feature>
<evidence type="ECO:0000313" key="3">
    <source>
        <dbReference type="EMBL" id="KAK9105685.1"/>
    </source>
</evidence>
<dbReference type="PANTHER" id="PTHR31338:SF16">
    <property type="entry name" value="POLYKETIDE CYCLASE_DEHYDRASE AND LIPID TRANSPORT SUPERFAMILY PROTEIN"/>
    <property type="match status" value="1"/>
</dbReference>
<organism evidence="3 4">
    <name type="scientific">Stephania cephalantha</name>
    <dbReference type="NCBI Taxonomy" id="152367"/>
    <lineage>
        <taxon>Eukaryota</taxon>
        <taxon>Viridiplantae</taxon>
        <taxon>Streptophyta</taxon>
        <taxon>Embryophyta</taxon>
        <taxon>Tracheophyta</taxon>
        <taxon>Spermatophyta</taxon>
        <taxon>Magnoliopsida</taxon>
        <taxon>Ranunculales</taxon>
        <taxon>Menispermaceae</taxon>
        <taxon>Menispermoideae</taxon>
        <taxon>Cissampelideae</taxon>
        <taxon>Stephania</taxon>
    </lineage>
</organism>
<dbReference type="InterPro" id="IPR052006">
    <property type="entry name" value="MLP-like"/>
</dbReference>
<proteinExistence type="inferred from homology"/>
<dbReference type="Pfam" id="PF00407">
    <property type="entry name" value="Bet_v_1"/>
    <property type="match status" value="1"/>
</dbReference>
<reference evidence="3 4" key="1">
    <citation type="submission" date="2024-01" db="EMBL/GenBank/DDBJ databases">
        <title>Genome assemblies of Stephania.</title>
        <authorList>
            <person name="Yang L."/>
        </authorList>
    </citation>
    <scope>NUCLEOTIDE SEQUENCE [LARGE SCALE GENOMIC DNA]</scope>
    <source>
        <strain evidence="3">JXDWG</strain>
        <tissue evidence="3">Leaf</tissue>
    </source>
</reference>